<accession>A0A5N8XLF8</accession>
<protein>
    <recommendedName>
        <fullName evidence="1">ChsH2 rubredoxin-like zinc ribbon domain-containing protein</fullName>
    </recommendedName>
</protein>
<dbReference type="InterPro" id="IPR022002">
    <property type="entry name" value="ChsH2_Znr"/>
</dbReference>
<gene>
    <name evidence="2" type="ORF">FNH08_24855</name>
</gene>
<comment type="caution">
    <text evidence="2">The sequence shown here is derived from an EMBL/GenBank/DDBJ whole genome shotgun (WGS) entry which is preliminary data.</text>
</comment>
<feature type="domain" description="ChsH2 rubredoxin-like zinc ribbon" evidence="1">
    <location>
        <begin position="70"/>
        <end position="98"/>
    </location>
</feature>
<sequence>MRQLVVDRRSAAGPGWWSQIGFRSPLQISPFRSPNCVQEAAMLRTVTLEHTELGQDHQTLATPNEQLDCGELFFQRCLWCGTPAYRRAFCRACGSRAFQRERSAGDGVVVRRHGHVPHNTWFVAMSEGFNLLCQATGTGPVAVGSRVSVVRAVAPFGQGLPVVEPTRPASTPDRWW</sequence>
<reference evidence="2 3" key="1">
    <citation type="submission" date="2019-07" db="EMBL/GenBank/DDBJ databases">
        <title>New species of Amycolatopsis and Streptomyces.</title>
        <authorList>
            <person name="Duangmal K."/>
            <person name="Teo W.F.A."/>
            <person name="Lipun K."/>
        </authorList>
    </citation>
    <scope>NUCLEOTIDE SEQUENCE [LARGE SCALE GENOMIC DNA]</scope>
    <source>
        <strain evidence="2 3">NBRC 106415</strain>
    </source>
</reference>
<evidence type="ECO:0000259" key="1">
    <source>
        <dbReference type="Pfam" id="PF12172"/>
    </source>
</evidence>
<dbReference type="AlphaFoldDB" id="A0A5N8XLF8"/>
<proteinExistence type="predicted"/>
<dbReference type="SUPFAM" id="SSF50249">
    <property type="entry name" value="Nucleic acid-binding proteins"/>
    <property type="match status" value="1"/>
</dbReference>
<dbReference type="Pfam" id="PF12172">
    <property type="entry name" value="zf-ChsH2"/>
    <property type="match status" value="1"/>
</dbReference>
<dbReference type="OrthoDB" id="4228640at2"/>
<name>A0A5N8XLF8_9ACTN</name>
<keyword evidence="3" id="KW-1185">Reference proteome</keyword>
<evidence type="ECO:0000313" key="2">
    <source>
        <dbReference type="EMBL" id="MPY60290.1"/>
    </source>
</evidence>
<dbReference type="Proteomes" id="UP000400924">
    <property type="component" value="Unassembled WGS sequence"/>
</dbReference>
<evidence type="ECO:0000313" key="3">
    <source>
        <dbReference type="Proteomes" id="UP000400924"/>
    </source>
</evidence>
<dbReference type="EMBL" id="VJZC01000198">
    <property type="protein sequence ID" value="MPY60290.1"/>
    <property type="molecule type" value="Genomic_DNA"/>
</dbReference>
<organism evidence="2 3">
    <name type="scientific">Streptomyces spongiae</name>
    <dbReference type="NCBI Taxonomy" id="565072"/>
    <lineage>
        <taxon>Bacteria</taxon>
        <taxon>Bacillati</taxon>
        <taxon>Actinomycetota</taxon>
        <taxon>Actinomycetes</taxon>
        <taxon>Kitasatosporales</taxon>
        <taxon>Streptomycetaceae</taxon>
        <taxon>Streptomyces</taxon>
    </lineage>
</organism>
<dbReference type="InterPro" id="IPR012340">
    <property type="entry name" value="NA-bd_OB-fold"/>
</dbReference>